<evidence type="ECO:0000313" key="11">
    <source>
        <dbReference type="Proteomes" id="UP000307790"/>
    </source>
</evidence>
<dbReference type="InterPro" id="IPR004867">
    <property type="entry name" value="CHB_C_dom"/>
</dbReference>
<dbReference type="GO" id="GO:0030247">
    <property type="term" value="F:polysaccharide binding"/>
    <property type="evidence" value="ECO:0007669"/>
    <property type="project" value="InterPro"/>
</dbReference>
<dbReference type="SUPFAM" id="SSF51445">
    <property type="entry name" value="(Trans)glycosidases"/>
    <property type="match status" value="1"/>
</dbReference>
<dbReference type="Gene3D" id="2.60.40.10">
    <property type="entry name" value="Immunoglobulins"/>
    <property type="match status" value="1"/>
</dbReference>
<name>A0A5R9INP3_9GAMM</name>
<dbReference type="InterPro" id="IPR017853">
    <property type="entry name" value="GH"/>
</dbReference>
<sequence>MIECDIGRIMSQHGIFVFVIILALSGCSPNDTSEKPRNELPASPAKLTQSTLNRFASELDVKMSILANKSNDCQVVNVKPSGEGGCYEVRVELVSPIDIESDNWQLYFSQVDPLKYPIDGEFIVEHVNGDLHRILPGKDYKGLSADTKYSIEFISRNFHITEAEYMPNMYLAADNLQARVIASTKTTTDPETGLETRPFTGELTDYSATFGRGSEDETVLATSSHLYVKYQSSALDSTPVATGIIPNPLHVSRNSEDTLDLVSGINISLENIEKTHISAALERLASFGITETTQGVPVTIFKKQPRENKPAGTYQLNIKNNGIEIFSYDAAGAAYALYSISALLQLGDTHIPVLSIKDEPRYEFRGMHVDVARNFHSKDFILDLLDQMAAYKLNKLHLHLGDDEGWRLEIKDLPELTDIGSKRCHDLTEQTCLIPQLGSGPSGNTDLDGYYTIDDYIEILKAASARHIEVIPSFDMPGHSRAVIKSMEARYHNYMKKGNKEEAERYRLIDPNDDTVYESIQFYNDNTINACIESSYAFFEKVIDEVQSLHQQADHPLEIYHIGADETAGAWKDSPACLSFVDDNPYGVTSIDQLGAYFIERVSHYLADKGIKPAGWSDGMGHTHADKMPENVQSNSWGVLSWGELPETIKQVNQGWDVVLSTPDALYFDFPHEADPKEAGYSWASRHISTKKLFQFMPDNLPVLAELWVGPDGKRFAIDDRLQKDEDGKVIHKPLAKGKGFVGIQGQIWSETIRSDDQAEYQVFPRLLALAERAWHKPDWEIPYNHEGALYDENSGVFTPDLQKQQEQDWNRFANIVGQKELKKLEHANIAYRLPTPGAVIENGMLKTNVIFPGLIIEYKVNQGSWQEYTDAIKVLDNAEIAVRTRAPIGKRKGRTINAN</sequence>
<dbReference type="CDD" id="cd02847">
    <property type="entry name" value="E_set_Chitobiase_C"/>
    <property type="match status" value="1"/>
</dbReference>
<dbReference type="SUPFAM" id="SSF55545">
    <property type="entry name" value="beta-N-acetylhexosaminidase-like domain"/>
    <property type="match status" value="1"/>
</dbReference>
<dbReference type="EMBL" id="VCBC01000003">
    <property type="protein sequence ID" value="TLU67140.1"/>
    <property type="molecule type" value="Genomic_DNA"/>
</dbReference>
<dbReference type="InterPro" id="IPR015882">
    <property type="entry name" value="HEX_bac_N"/>
</dbReference>
<keyword evidence="5" id="KW-0326">Glycosidase</keyword>
<comment type="caution">
    <text evidence="10">The sequence shown here is derived from an EMBL/GenBank/DDBJ whole genome shotgun (WGS) entry which is preliminary data.</text>
</comment>
<accession>A0A5R9INP3</accession>
<evidence type="ECO:0000256" key="8">
    <source>
        <dbReference type="PIRSR" id="PIRSR625705-1"/>
    </source>
</evidence>
<dbReference type="InterPro" id="IPR013783">
    <property type="entry name" value="Ig-like_fold"/>
</dbReference>
<dbReference type="PANTHER" id="PTHR22600">
    <property type="entry name" value="BETA-HEXOSAMINIDASE"/>
    <property type="match status" value="1"/>
</dbReference>
<evidence type="ECO:0000256" key="1">
    <source>
        <dbReference type="ARBA" id="ARBA00001231"/>
    </source>
</evidence>
<dbReference type="PANTHER" id="PTHR22600:SF57">
    <property type="entry name" value="BETA-N-ACETYLHEXOSAMINIDASE"/>
    <property type="match status" value="1"/>
</dbReference>
<dbReference type="GO" id="GO:0030203">
    <property type="term" value="P:glycosaminoglycan metabolic process"/>
    <property type="evidence" value="ECO:0007669"/>
    <property type="project" value="TreeGrafter"/>
</dbReference>
<dbReference type="Gene3D" id="2.60.40.290">
    <property type="match status" value="1"/>
</dbReference>
<dbReference type="SUPFAM" id="SSF81296">
    <property type="entry name" value="E set domains"/>
    <property type="match status" value="1"/>
</dbReference>
<dbReference type="OrthoDB" id="9763537at2"/>
<dbReference type="InterPro" id="IPR012291">
    <property type="entry name" value="CBM2_carb-bd_dom_sf"/>
</dbReference>
<comment type="similarity">
    <text evidence="2">Belongs to the glycosyl hydrolase 20 family.</text>
</comment>
<evidence type="ECO:0000256" key="4">
    <source>
        <dbReference type="ARBA" id="ARBA00022801"/>
    </source>
</evidence>
<evidence type="ECO:0000256" key="6">
    <source>
        <dbReference type="ARBA" id="ARBA00030512"/>
    </source>
</evidence>
<organism evidence="10 11">
    <name type="scientific">Thalassotalea litorea</name>
    <dbReference type="NCBI Taxonomy" id="2020715"/>
    <lineage>
        <taxon>Bacteria</taxon>
        <taxon>Pseudomonadati</taxon>
        <taxon>Pseudomonadota</taxon>
        <taxon>Gammaproteobacteria</taxon>
        <taxon>Alteromonadales</taxon>
        <taxon>Colwelliaceae</taxon>
        <taxon>Thalassotalea</taxon>
    </lineage>
</organism>
<keyword evidence="11" id="KW-1185">Reference proteome</keyword>
<dbReference type="PRINTS" id="PR00738">
    <property type="entry name" value="GLHYDRLASE20"/>
</dbReference>
<dbReference type="InterPro" id="IPR014756">
    <property type="entry name" value="Ig_E-set"/>
</dbReference>
<keyword evidence="4" id="KW-0378">Hydrolase</keyword>
<dbReference type="SUPFAM" id="SSF49384">
    <property type="entry name" value="Carbohydrate-binding domain"/>
    <property type="match status" value="1"/>
</dbReference>
<dbReference type="Pfam" id="PF03173">
    <property type="entry name" value="CHB_HEX"/>
    <property type="match status" value="1"/>
</dbReference>
<dbReference type="GO" id="GO:0004563">
    <property type="term" value="F:beta-N-acetylhexosaminidase activity"/>
    <property type="evidence" value="ECO:0007669"/>
    <property type="project" value="UniProtKB-EC"/>
</dbReference>
<feature type="domain" description="Chitobiase/beta-hexosaminidases N-terminal" evidence="9">
    <location>
        <begin position="57"/>
        <end position="225"/>
    </location>
</feature>
<dbReference type="Pfam" id="PF00728">
    <property type="entry name" value="Glyco_hydro_20"/>
    <property type="match status" value="1"/>
</dbReference>
<evidence type="ECO:0000313" key="10">
    <source>
        <dbReference type="EMBL" id="TLU67140.1"/>
    </source>
</evidence>
<evidence type="ECO:0000259" key="9">
    <source>
        <dbReference type="SMART" id="SM01081"/>
    </source>
</evidence>
<dbReference type="EC" id="3.2.1.52" evidence="3"/>
<evidence type="ECO:0000256" key="7">
    <source>
        <dbReference type="ARBA" id="ARBA00033000"/>
    </source>
</evidence>
<dbReference type="InterPro" id="IPR025705">
    <property type="entry name" value="Beta_hexosaminidase_sua/sub"/>
</dbReference>
<gene>
    <name evidence="10" type="ORF">FE810_02320</name>
</gene>
<dbReference type="Pfam" id="PF02838">
    <property type="entry name" value="Glyco_hydro_20b"/>
    <property type="match status" value="1"/>
</dbReference>
<proteinExistence type="inferred from homology"/>
<reference evidence="10 11" key="1">
    <citation type="submission" date="2019-05" db="EMBL/GenBank/DDBJ databases">
        <title>Genome sequences of Thalassotalea litorea 1K03283.</title>
        <authorList>
            <person name="Zhang D."/>
        </authorList>
    </citation>
    <scope>NUCLEOTIDE SEQUENCE [LARGE SCALE GENOMIC DNA]</scope>
    <source>
        <strain evidence="10 11">MCCC 1K03283</strain>
    </source>
</reference>
<feature type="active site" description="Proton donor" evidence="8">
    <location>
        <position position="566"/>
    </location>
</feature>
<dbReference type="Proteomes" id="UP000307790">
    <property type="component" value="Unassembled WGS sequence"/>
</dbReference>
<dbReference type="Pfam" id="PF03174">
    <property type="entry name" value="CHB_HEX_C"/>
    <property type="match status" value="1"/>
</dbReference>
<dbReference type="SMART" id="SM01081">
    <property type="entry name" value="CHB_HEX"/>
    <property type="match status" value="1"/>
</dbReference>
<dbReference type="InterPro" id="IPR004866">
    <property type="entry name" value="CHB/HEX_N_dom"/>
</dbReference>
<dbReference type="Gene3D" id="3.20.20.80">
    <property type="entry name" value="Glycosidases"/>
    <property type="match status" value="1"/>
</dbReference>
<dbReference type="AlphaFoldDB" id="A0A5R9INP3"/>
<dbReference type="InterPro" id="IPR015883">
    <property type="entry name" value="Glyco_hydro_20_cat"/>
</dbReference>
<protein>
    <recommendedName>
        <fullName evidence="3">beta-N-acetylhexosaminidase</fullName>
        <ecNumber evidence="3">3.2.1.52</ecNumber>
    </recommendedName>
    <alternativeName>
        <fullName evidence="6">Beta-N-acetylhexosaminidase</fullName>
    </alternativeName>
    <alternativeName>
        <fullName evidence="7">N-acetyl-beta-glucosaminidase</fullName>
    </alternativeName>
</protein>
<dbReference type="GO" id="GO:0005975">
    <property type="term" value="P:carbohydrate metabolic process"/>
    <property type="evidence" value="ECO:0007669"/>
    <property type="project" value="InterPro"/>
</dbReference>
<evidence type="ECO:0000256" key="5">
    <source>
        <dbReference type="ARBA" id="ARBA00023295"/>
    </source>
</evidence>
<comment type="catalytic activity">
    <reaction evidence="1">
        <text>Hydrolysis of terminal non-reducing N-acetyl-D-hexosamine residues in N-acetyl-beta-D-hexosaminides.</text>
        <dbReference type="EC" id="3.2.1.52"/>
    </reaction>
</comment>
<evidence type="ECO:0000256" key="3">
    <source>
        <dbReference type="ARBA" id="ARBA00012663"/>
    </source>
</evidence>
<dbReference type="InterPro" id="IPR008965">
    <property type="entry name" value="CBM2/CBM3_carb-bd_dom_sf"/>
</dbReference>
<dbReference type="Gene3D" id="3.30.379.10">
    <property type="entry name" value="Chitobiase/beta-hexosaminidase domain 2-like"/>
    <property type="match status" value="1"/>
</dbReference>
<dbReference type="GO" id="GO:0016020">
    <property type="term" value="C:membrane"/>
    <property type="evidence" value="ECO:0007669"/>
    <property type="project" value="TreeGrafter"/>
</dbReference>
<dbReference type="InterPro" id="IPR029018">
    <property type="entry name" value="Hex-like_dom2"/>
</dbReference>
<evidence type="ECO:0000256" key="2">
    <source>
        <dbReference type="ARBA" id="ARBA00006285"/>
    </source>
</evidence>